<dbReference type="SUPFAM" id="SSF49265">
    <property type="entry name" value="Fibronectin type III"/>
    <property type="match status" value="1"/>
</dbReference>
<evidence type="ECO:0000313" key="1">
    <source>
        <dbReference type="EMBL" id="SUZ98064.1"/>
    </source>
</evidence>
<dbReference type="Gene3D" id="2.130.10.30">
    <property type="entry name" value="Regulator of chromosome condensation 1/beta-lactamase-inhibitor protein II"/>
    <property type="match status" value="2"/>
</dbReference>
<dbReference type="InterPro" id="IPR051553">
    <property type="entry name" value="Ran_GTPase-activating"/>
</dbReference>
<dbReference type="Gene3D" id="2.60.40.10">
    <property type="entry name" value="Immunoglobulins"/>
    <property type="match status" value="1"/>
</dbReference>
<dbReference type="PROSITE" id="PS00626">
    <property type="entry name" value="RCC1_2"/>
    <property type="match status" value="1"/>
</dbReference>
<evidence type="ECO:0008006" key="2">
    <source>
        <dbReference type="Google" id="ProtNLM"/>
    </source>
</evidence>
<dbReference type="InterPro" id="IPR009091">
    <property type="entry name" value="RCC1/BLIP-II"/>
</dbReference>
<dbReference type="Pfam" id="PF13540">
    <property type="entry name" value="RCC1_2"/>
    <property type="match status" value="5"/>
</dbReference>
<reference evidence="1" key="1">
    <citation type="submission" date="2018-05" db="EMBL/GenBank/DDBJ databases">
        <authorList>
            <person name="Lanie J.A."/>
            <person name="Ng W.-L."/>
            <person name="Kazmierczak K.M."/>
            <person name="Andrzejewski T.M."/>
            <person name="Davidsen T.M."/>
            <person name="Wayne K.J."/>
            <person name="Tettelin H."/>
            <person name="Glass J.I."/>
            <person name="Rusch D."/>
            <person name="Podicherti R."/>
            <person name="Tsui H.-C.T."/>
            <person name="Winkler M.E."/>
        </authorList>
    </citation>
    <scope>NUCLEOTIDE SEQUENCE</scope>
</reference>
<gene>
    <name evidence="1" type="ORF">METZ01_LOCUS50918</name>
</gene>
<dbReference type="InterPro" id="IPR013783">
    <property type="entry name" value="Ig-like_fold"/>
</dbReference>
<dbReference type="EMBL" id="UINC01002568">
    <property type="protein sequence ID" value="SUZ98064.1"/>
    <property type="molecule type" value="Genomic_DNA"/>
</dbReference>
<dbReference type="AlphaFoldDB" id="A0A381S3P7"/>
<dbReference type="PANTHER" id="PTHR45982">
    <property type="entry name" value="REGULATOR OF CHROMOSOME CONDENSATION"/>
    <property type="match status" value="1"/>
</dbReference>
<dbReference type="SUPFAM" id="SSF50985">
    <property type="entry name" value="RCC1/BLIP-II"/>
    <property type="match status" value="2"/>
</dbReference>
<protein>
    <recommendedName>
        <fullName evidence="2">Fibronectin type-III domain-containing protein</fullName>
    </recommendedName>
</protein>
<name>A0A381S3P7_9ZZZZ</name>
<accession>A0A381S3P7</accession>
<proteinExistence type="predicted"/>
<sequence>MKISKRFFLFILLAMSSTVYSQSDIVECPPSNFTATAGIESAHLSWDNPGFYYGTPEVRTKDSTYYTGTVDNISASFTESSLIRSIYEEVGWATFDISSLPPGQEPLSVEFNFYVYATNWPYWSVTNVSSNPLTTDAQELYADILEGYGSSGANDYGTFQEDSGFEPGQYSYQLIGSVLEDIANTANTSNWFTIGIVDYDFVETGDYFIFLEGWDEPNPPTLTVTYGDGQRFVTPAVPSPGISSADVAEYKNNVLSGEQEAHEPQKHEVNIELSERTEDDCSSAWFYYVFMDGDTIAYTSHRELTVDDLTIGQEYCFYATAEFREFDSLGVLVETSYSTPSDTSCTSPVEFLLCPPENFSSIHSYSVIELLWSPPFTGGVVEHWGRQWNMVPLPEVFEVRGVAAGHSHVAYLHSDSTVSIWPEGGWLQPGPEINRDVIQVTAGGNFTLGLRSDSTVFGYGWSYNGQADPPDNLDQVVAIEAGQEHSLALLADSTVVAWGSNASGQIDVPDTLETLDGVIAISAGWEHSLVLFSNGTVMHWGSSENWGEEQDSIANSLTNVVAISAGREHNLALKSDGTVAVWGINISDNHQLNPPDDLSDVISIAAGFFNNIALKSDGTVVSWGGNAWGQSETQTFDDVVQVSAGYDFTLALRADTGTDCGSLLGYTIFQDGDSVGTTLDHGYSVLDAEWDQEYCYNVMARYSQGSSALSDTICTSLITPGFCPPYNFVADSDYDMVYLDWYPYDGELCGSFLGYAVYQDDVLIDTVTVSEHEIPNLSYETDYCFYVTALYDEGESAATDTICISKITPQLCLPGNVSVEPGDNELMVSWQAPYSALTSTDLQLNDKRSNETENSRSEIISQENVDDDCGSFLGYIIYVNGDSAAFVAD</sequence>
<dbReference type="PANTHER" id="PTHR45982:SF1">
    <property type="entry name" value="REGULATOR OF CHROMOSOME CONDENSATION"/>
    <property type="match status" value="1"/>
</dbReference>
<feature type="non-terminal residue" evidence="1">
    <location>
        <position position="889"/>
    </location>
</feature>
<dbReference type="InterPro" id="IPR036116">
    <property type="entry name" value="FN3_sf"/>
</dbReference>
<dbReference type="PROSITE" id="PS50012">
    <property type="entry name" value="RCC1_3"/>
    <property type="match status" value="3"/>
</dbReference>
<organism evidence="1">
    <name type="scientific">marine metagenome</name>
    <dbReference type="NCBI Taxonomy" id="408172"/>
    <lineage>
        <taxon>unclassified sequences</taxon>
        <taxon>metagenomes</taxon>
        <taxon>ecological metagenomes</taxon>
    </lineage>
</organism>
<feature type="non-terminal residue" evidence="1">
    <location>
        <position position="1"/>
    </location>
</feature>
<dbReference type="InterPro" id="IPR000408">
    <property type="entry name" value="Reg_chr_condens"/>
</dbReference>